<comment type="caution">
    <text evidence="1">The sequence shown here is derived from an EMBL/GenBank/DDBJ whole genome shotgun (WGS) entry which is preliminary data.</text>
</comment>
<reference evidence="1" key="1">
    <citation type="submission" date="2020-10" db="EMBL/GenBank/DDBJ databases">
        <authorList>
            <person name="Gilroy R."/>
        </authorList>
    </citation>
    <scope>NUCLEOTIDE SEQUENCE</scope>
    <source>
        <strain evidence="1">CHK188-20938</strain>
    </source>
</reference>
<gene>
    <name evidence="1" type="ORF">IAB71_01580</name>
</gene>
<accession>A0A9D1P209</accession>
<sequence length="68" mass="7525">MSVLAGCWDLRNMVGIHEIDCPRCGKKEGIEVFDRDNLTISDSVCSGCGYTVPEGVVLELYLKQFGKK</sequence>
<evidence type="ECO:0000313" key="1">
    <source>
        <dbReference type="EMBL" id="HIV24470.1"/>
    </source>
</evidence>
<reference evidence="1" key="2">
    <citation type="journal article" date="2021" name="PeerJ">
        <title>Extensive microbial diversity within the chicken gut microbiome revealed by metagenomics and culture.</title>
        <authorList>
            <person name="Gilroy R."/>
            <person name="Ravi A."/>
            <person name="Getino M."/>
            <person name="Pursley I."/>
            <person name="Horton D.L."/>
            <person name="Alikhan N.F."/>
            <person name="Baker D."/>
            <person name="Gharbi K."/>
            <person name="Hall N."/>
            <person name="Watson M."/>
            <person name="Adriaenssens E.M."/>
            <person name="Foster-Nyarko E."/>
            <person name="Jarju S."/>
            <person name="Secka A."/>
            <person name="Antonio M."/>
            <person name="Oren A."/>
            <person name="Chaudhuri R.R."/>
            <person name="La Ragione R."/>
            <person name="Hildebrand F."/>
            <person name="Pallen M.J."/>
        </authorList>
    </citation>
    <scope>NUCLEOTIDE SEQUENCE</scope>
    <source>
        <strain evidence="1">CHK188-20938</strain>
    </source>
</reference>
<evidence type="ECO:0000313" key="2">
    <source>
        <dbReference type="Proteomes" id="UP000824169"/>
    </source>
</evidence>
<organism evidence="1 2">
    <name type="scientific">Candidatus Scatomonas pullistercoris</name>
    <dbReference type="NCBI Taxonomy" id="2840920"/>
    <lineage>
        <taxon>Bacteria</taxon>
        <taxon>Bacillati</taxon>
        <taxon>Bacillota</taxon>
        <taxon>Clostridia</taxon>
        <taxon>Lachnospirales</taxon>
        <taxon>Lachnospiraceae</taxon>
        <taxon>Lachnospiraceae incertae sedis</taxon>
        <taxon>Candidatus Scatomonas</taxon>
    </lineage>
</organism>
<dbReference type="Proteomes" id="UP000824169">
    <property type="component" value="Unassembled WGS sequence"/>
</dbReference>
<evidence type="ECO:0008006" key="3">
    <source>
        <dbReference type="Google" id="ProtNLM"/>
    </source>
</evidence>
<dbReference type="AlphaFoldDB" id="A0A9D1P209"/>
<protein>
    <recommendedName>
        <fullName evidence="3">TFIIB-type domain-containing protein</fullName>
    </recommendedName>
</protein>
<name>A0A9D1P209_9FIRM</name>
<dbReference type="EMBL" id="DVOO01000006">
    <property type="protein sequence ID" value="HIV24470.1"/>
    <property type="molecule type" value="Genomic_DNA"/>
</dbReference>
<proteinExistence type="predicted"/>